<evidence type="ECO:0000313" key="2">
    <source>
        <dbReference type="EMBL" id="KAE9016812.1"/>
    </source>
</evidence>
<dbReference type="OrthoDB" id="97058at2759"/>
<protein>
    <recommendedName>
        <fullName evidence="1">Retrovirus-related Pol polyprotein from transposon TNT 1-94-like beta-barrel domain-containing protein</fullName>
    </recommendedName>
</protein>
<dbReference type="Proteomes" id="UP000435112">
    <property type="component" value="Unassembled WGS sequence"/>
</dbReference>
<dbReference type="Pfam" id="PF22936">
    <property type="entry name" value="Pol_BBD"/>
    <property type="match status" value="1"/>
</dbReference>
<dbReference type="EMBL" id="QXFU01000901">
    <property type="protein sequence ID" value="KAE9016812.1"/>
    <property type="molecule type" value="Genomic_DNA"/>
</dbReference>
<name>A0A6A3LBI8_9STRA</name>
<sequence>MDAVEAMAAEETQAVTTVTEPQSATTVVAAATAPNIFDEDTWIIDSGCSQHISFAKELFEDLHPCGGIVTIANNATAQVEGAGTAKLHAKDSEGKLQ</sequence>
<dbReference type="Proteomes" id="UP000434957">
    <property type="component" value="Unassembled WGS sequence"/>
</dbReference>
<evidence type="ECO:0000259" key="1">
    <source>
        <dbReference type="Pfam" id="PF22936"/>
    </source>
</evidence>
<evidence type="ECO:0000313" key="3">
    <source>
        <dbReference type="EMBL" id="KAE9332537.1"/>
    </source>
</evidence>
<accession>A0A6A3LBI8</accession>
<dbReference type="EMBL" id="QXFT01000959">
    <property type="protein sequence ID" value="KAE9332537.1"/>
    <property type="molecule type" value="Genomic_DNA"/>
</dbReference>
<feature type="domain" description="Retrovirus-related Pol polyprotein from transposon TNT 1-94-like beta-barrel" evidence="1">
    <location>
        <begin position="42"/>
        <end position="92"/>
    </location>
</feature>
<proteinExistence type="predicted"/>
<gene>
    <name evidence="2" type="ORF">PR002_g13565</name>
    <name evidence="3" type="ORF">PR003_g14467</name>
</gene>
<dbReference type="AlphaFoldDB" id="A0A6A3LBI8"/>
<evidence type="ECO:0000313" key="4">
    <source>
        <dbReference type="Proteomes" id="UP000434957"/>
    </source>
</evidence>
<organism evidence="2 5">
    <name type="scientific">Phytophthora rubi</name>
    <dbReference type="NCBI Taxonomy" id="129364"/>
    <lineage>
        <taxon>Eukaryota</taxon>
        <taxon>Sar</taxon>
        <taxon>Stramenopiles</taxon>
        <taxon>Oomycota</taxon>
        <taxon>Peronosporomycetes</taxon>
        <taxon>Peronosporales</taxon>
        <taxon>Peronosporaceae</taxon>
        <taxon>Phytophthora</taxon>
    </lineage>
</organism>
<evidence type="ECO:0000313" key="5">
    <source>
        <dbReference type="Proteomes" id="UP000435112"/>
    </source>
</evidence>
<reference evidence="2 5" key="1">
    <citation type="submission" date="2018-09" db="EMBL/GenBank/DDBJ databases">
        <title>Genomic investigation of the strawberry pathogen Phytophthora fragariae indicates pathogenicity is determined by transcriptional variation in three key races.</title>
        <authorList>
            <person name="Adams T.M."/>
            <person name="Armitage A.D."/>
            <person name="Sobczyk M.K."/>
            <person name="Bates H.J."/>
            <person name="Dunwell J.M."/>
            <person name="Nellist C.F."/>
            <person name="Harrison R.J."/>
        </authorList>
    </citation>
    <scope>NUCLEOTIDE SEQUENCE [LARGE SCALE GENOMIC DNA]</scope>
    <source>
        <strain evidence="2 5">SCRP324</strain>
        <strain evidence="3 4">SCRP333</strain>
    </source>
</reference>
<comment type="caution">
    <text evidence="2">The sequence shown here is derived from an EMBL/GenBank/DDBJ whole genome shotgun (WGS) entry which is preliminary data.</text>
</comment>
<dbReference type="InterPro" id="IPR054722">
    <property type="entry name" value="PolX-like_BBD"/>
</dbReference>
<keyword evidence="4" id="KW-1185">Reference proteome</keyword>